<evidence type="ECO:0000313" key="2">
    <source>
        <dbReference type="EMBL" id="CAB0016941.1"/>
    </source>
</evidence>
<sequence length="217" mass="24703">MNSDNEVNWIPEIVLPIVLHTCLVSSCIAHLLQCYRLSTIFEFVMTSLRTRSTSQFDGKLVFGGIIAHIVLLAAGSELFEYITNSSVCLAGLWNLMIALQFRTIVHVLCYEIRSTAILLRRGQISLSERDMLTDIARATNEAYQIQMIFFMLQTFGYLVSYSFFLIDDLARGGAPNTLTRIYDYSFYITMVVLRIIILLSVAGVCERYHFQVSLQQV</sequence>
<evidence type="ECO:0000256" key="1">
    <source>
        <dbReference type="SAM" id="Phobius"/>
    </source>
</evidence>
<organism evidence="2 3">
    <name type="scientific">Nesidiocoris tenuis</name>
    <dbReference type="NCBI Taxonomy" id="355587"/>
    <lineage>
        <taxon>Eukaryota</taxon>
        <taxon>Metazoa</taxon>
        <taxon>Ecdysozoa</taxon>
        <taxon>Arthropoda</taxon>
        <taxon>Hexapoda</taxon>
        <taxon>Insecta</taxon>
        <taxon>Pterygota</taxon>
        <taxon>Neoptera</taxon>
        <taxon>Paraneoptera</taxon>
        <taxon>Hemiptera</taxon>
        <taxon>Heteroptera</taxon>
        <taxon>Panheteroptera</taxon>
        <taxon>Cimicomorpha</taxon>
        <taxon>Miridae</taxon>
        <taxon>Dicyphina</taxon>
        <taxon>Nesidiocoris</taxon>
    </lineage>
</organism>
<dbReference type="AlphaFoldDB" id="A0A6H5HIP6"/>
<keyword evidence="1" id="KW-1133">Transmembrane helix</keyword>
<accession>A0A6H5HIP6</accession>
<keyword evidence="3" id="KW-1185">Reference proteome</keyword>
<gene>
    <name evidence="2" type="ORF">NTEN_LOCUS21060</name>
</gene>
<keyword evidence="1" id="KW-0812">Transmembrane</keyword>
<feature type="transmembrane region" description="Helical" evidence="1">
    <location>
        <begin position="56"/>
        <end position="75"/>
    </location>
</feature>
<name>A0A6H5HIP6_9HEMI</name>
<proteinExistence type="predicted"/>
<protein>
    <submittedName>
        <fullName evidence="2">Uncharacterized protein</fullName>
    </submittedName>
</protein>
<dbReference type="Proteomes" id="UP000479000">
    <property type="component" value="Unassembled WGS sequence"/>
</dbReference>
<keyword evidence="1" id="KW-0472">Membrane</keyword>
<reference evidence="2 3" key="1">
    <citation type="submission" date="2020-02" db="EMBL/GenBank/DDBJ databases">
        <authorList>
            <person name="Ferguson B K."/>
        </authorList>
    </citation>
    <scope>NUCLEOTIDE SEQUENCE [LARGE SCALE GENOMIC DNA]</scope>
</reference>
<feature type="transmembrane region" description="Helical" evidence="1">
    <location>
        <begin position="147"/>
        <end position="166"/>
    </location>
</feature>
<dbReference type="EMBL" id="CADCXU010030634">
    <property type="protein sequence ID" value="CAB0016941.1"/>
    <property type="molecule type" value="Genomic_DNA"/>
</dbReference>
<feature type="transmembrane region" description="Helical" evidence="1">
    <location>
        <begin position="13"/>
        <end position="35"/>
    </location>
</feature>
<evidence type="ECO:0000313" key="3">
    <source>
        <dbReference type="Proteomes" id="UP000479000"/>
    </source>
</evidence>
<feature type="transmembrane region" description="Helical" evidence="1">
    <location>
        <begin position="186"/>
        <end position="205"/>
    </location>
</feature>